<dbReference type="EMBL" id="MGAG01000010">
    <property type="protein sequence ID" value="OGK41594.1"/>
    <property type="molecule type" value="Genomic_DNA"/>
</dbReference>
<organism evidence="1 2">
    <name type="scientific">Candidatus Roizmanbacteria bacterium RIFCSPLOWO2_01_FULL_37_12</name>
    <dbReference type="NCBI Taxonomy" id="1802056"/>
    <lineage>
        <taxon>Bacteria</taxon>
        <taxon>Candidatus Roizmaniibacteriota</taxon>
    </lineage>
</organism>
<accession>A0A1F7IE10</accession>
<evidence type="ECO:0000313" key="2">
    <source>
        <dbReference type="Proteomes" id="UP000177698"/>
    </source>
</evidence>
<gene>
    <name evidence="1" type="ORF">A2954_06955</name>
</gene>
<dbReference type="Proteomes" id="UP000177698">
    <property type="component" value="Unassembled WGS sequence"/>
</dbReference>
<dbReference type="InterPro" id="IPR036388">
    <property type="entry name" value="WH-like_DNA-bd_sf"/>
</dbReference>
<dbReference type="AlphaFoldDB" id="A0A1F7IE10"/>
<name>A0A1F7IE10_9BACT</name>
<reference evidence="1 2" key="1">
    <citation type="journal article" date="2016" name="Nat. Commun.">
        <title>Thousands of microbial genomes shed light on interconnected biogeochemical processes in an aquifer system.</title>
        <authorList>
            <person name="Anantharaman K."/>
            <person name="Brown C.T."/>
            <person name="Hug L.A."/>
            <person name="Sharon I."/>
            <person name="Castelle C.J."/>
            <person name="Probst A.J."/>
            <person name="Thomas B.C."/>
            <person name="Singh A."/>
            <person name="Wilkins M.J."/>
            <person name="Karaoz U."/>
            <person name="Brodie E.L."/>
            <person name="Williams K.H."/>
            <person name="Hubbard S.S."/>
            <person name="Banfield J.F."/>
        </authorList>
    </citation>
    <scope>NUCLEOTIDE SEQUENCE [LARGE SCALE GENOMIC DNA]</scope>
</reference>
<comment type="caution">
    <text evidence="1">The sequence shown here is derived from an EMBL/GenBank/DDBJ whole genome shotgun (WGS) entry which is preliminary data.</text>
</comment>
<sequence length="223" mass="25925">MIVHKKEKAITLRKKGYTYQEIIKEVHVAKSTLSGWVKNEMNRNEETEIKKLTAKKGLHKIIIFNKLRSKKIIEKELASQLQYSKKINKITKKELFWLGLGLYMAEGAKTGRWKSIFYNSDPILNKIMMKFYREICHVSNKKIHVQMLLHKNISENETKNYWSNILNLPAKNFNRASFVLSKTSKGKRPKLSLPYGTIQIAVGDKRVVNKIKGWSIGLSKLFS</sequence>
<evidence type="ECO:0000313" key="1">
    <source>
        <dbReference type="EMBL" id="OGK41594.1"/>
    </source>
</evidence>
<protein>
    <submittedName>
        <fullName evidence="1">Uncharacterized protein</fullName>
    </submittedName>
</protein>
<dbReference type="Gene3D" id="1.10.10.10">
    <property type="entry name" value="Winged helix-like DNA-binding domain superfamily/Winged helix DNA-binding domain"/>
    <property type="match status" value="1"/>
</dbReference>
<proteinExistence type="predicted"/>
<dbReference type="STRING" id="1802056.A2954_06955"/>